<dbReference type="Gene3D" id="3.10.110.10">
    <property type="entry name" value="Ubiquitin Conjugating Enzyme"/>
    <property type="match status" value="1"/>
</dbReference>
<dbReference type="PANTHER" id="PTHR13206">
    <property type="entry name" value="UBIQUITIN LIGASE PROTEIN PHF9 FANCONI ANEMIA GROUP L PROTEIN"/>
    <property type="match status" value="1"/>
</dbReference>
<dbReference type="InterPro" id="IPR043003">
    <property type="entry name" value="FANCL_d3_sf"/>
</dbReference>
<evidence type="ECO:0000256" key="1">
    <source>
        <dbReference type="ARBA" id="ARBA00022771"/>
    </source>
</evidence>
<dbReference type="Gene3D" id="3.30.40.10">
    <property type="entry name" value="Zinc/RING finger domain, C3HC4 (zinc finger)"/>
    <property type="match status" value="1"/>
</dbReference>
<proteinExistence type="predicted"/>
<protein>
    <submittedName>
        <fullName evidence="5">E3 ubiquitin-protein ligase FANCL</fullName>
    </submittedName>
</protein>
<dbReference type="PANTHER" id="PTHR13206:SF0">
    <property type="entry name" value="E3 UBIQUITIN-PROTEIN LIGASE FANCL"/>
    <property type="match status" value="1"/>
</dbReference>
<sequence>MDHFDQIMPLNSSATEVAGFITALNEEFYIHLTVQDKIKPRKIHLRGCEKLLEVLKPVLQTLEKHLYQTNTIKDMLCEIQNALEQQIRSSGHNLFVDRFAEYNVIFEQLQECGWDNVHFISPDFHELHLKAIDESSREHILKVWIPDKFPSEGPKFECDLPQEFQYRWLPDDSLHNMFFVFQETLNMFAEFWNNMDELDKNTWILEPETTSRKDCKRRIALAPGVSLLLVVNPVMPTAIPTCHYLGPERIVEPVRAKFNKNIHKWNEFDSLLANLQLVLEIEFPSPATTEKEEFCLECGICYSYLLGEAIPEMTCDSPDCNQSFHHACIYEYIRMLPDVRSSFNKLFGHCPYCNK</sequence>
<dbReference type="GO" id="GO:0008270">
    <property type="term" value="F:zinc ion binding"/>
    <property type="evidence" value="ECO:0007669"/>
    <property type="project" value="UniProtKB-KW"/>
</dbReference>
<dbReference type="Pfam" id="PF09765">
    <property type="entry name" value="FANCL_d1"/>
    <property type="match status" value="1"/>
</dbReference>
<comment type="caution">
    <text evidence="5">The sequence shown here is derived from an EMBL/GenBank/DDBJ whole genome shotgun (WGS) entry which is preliminary data.</text>
</comment>
<dbReference type="InterPro" id="IPR019162">
    <property type="entry name" value="FancL_WD-rpt_cont_dom"/>
</dbReference>
<dbReference type="SMART" id="SM01197">
    <property type="entry name" value="FANCL_C"/>
    <property type="match status" value="1"/>
</dbReference>
<dbReference type="InterPro" id="IPR043898">
    <property type="entry name" value="FANCL_d2"/>
</dbReference>
<dbReference type="CDD" id="cd16490">
    <property type="entry name" value="RING-CH-C4HC3_FANCL"/>
    <property type="match status" value="1"/>
</dbReference>
<dbReference type="OrthoDB" id="10263265at2759"/>
<dbReference type="InterPro" id="IPR016135">
    <property type="entry name" value="UBQ-conjugating_enzyme/RWD"/>
</dbReference>
<dbReference type="Pfam" id="PF18891">
    <property type="entry name" value="FANCL_d3"/>
    <property type="match status" value="1"/>
</dbReference>
<dbReference type="InterPro" id="IPR013083">
    <property type="entry name" value="Znf_RING/FYVE/PHD"/>
</dbReference>
<dbReference type="GO" id="GO:0043240">
    <property type="term" value="C:Fanconi anaemia nuclear complex"/>
    <property type="evidence" value="ECO:0007669"/>
    <property type="project" value="InterPro"/>
</dbReference>
<keyword evidence="6" id="KW-1185">Reference proteome</keyword>
<dbReference type="Gene3D" id="3.10.110.20">
    <property type="entry name" value="RWD domain-like"/>
    <property type="match status" value="1"/>
</dbReference>
<dbReference type="CDD" id="cd23832">
    <property type="entry name" value="DRWD-C_FANCL"/>
    <property type="match status" value="1"/>
</dbReference>
<dbReference type="GO" id="GO:0036297">
    <property type="term" value="P:interstrand cross-link repair"/>
    <property type="evidence" value="ECO:0007669"/>
    <property type="project" value="InterPro"/>
</dbReference>
<keyword evidence="1 3" id="KW-0479">Metal-binding</keyword>
<dbReference type="InterPro" id="IPR001841">
    <property type="entry name" value="Znf_RING"/>
</dbReference>
<reference evidence="5" key="1">
    <citation type="submission" date="2020-07" db="EMBL/GenBank/DDBJ databases">
        <title>Multicomponent nature underlies the extraordinary mechanical properties of spider dragline silk.</title>
        <authorList>
            <person name="Kono N."/>
            <person name="Nakamura H."/>
            <person name="Mori M."/>
            <person name="Yoshida Y."/>
            <person name="Ohtoshi R."/>
            <person name="Malay A.D."/>
            <person name="Moran D.A.P."/>
            <person name="Tomita M."/>
            <person name="Numata K."/>
            <person name="Arakawa K."/>
        </authorList>
    </citation>
    <scope>NUCLEOTIDE SEQUENCE</scope>
</reference>
<dbReference type="GO" id="GO:0006513">
    <property type="term" value="P:protein monoubiquitination"/>
    <property type="evidence" value="ECO:0007669"/>
    <property type="project" value="TreeGrafter"/>
</dbReference>
<dbReference type="InterPro" id="IPR026850">
    <property type="entry name" value="FANCL_C"/>
</dbReference>
<feature type="domain" description="RING-type" evidence="4">
    <location>
        <begin position="298"/>
        <end position="354"/>
    </location>
</feature>
<dbReference type="GO" id="GO:0061630">
    <property type="term" value="F:ubiquitin protein ligase activity"/>
    <property type="evidence" value="ECO:0007669"/>
    <property type="project" value="TreeGrafter"/>
</dbReference>
<dbReference type="EMBL" id="BMAO01033810">
    <property type="protein sequence ID" value="GFQ91972.1"/>
    <property type="molecule type" value="Genomic_DNA"/>
</dbReference>
<evidence type="ECO:0000313" key="5">
    <source>
        <dbReference type="EMBL" id="GFQ91972.1"/>
    </source>
</evidence>
<keyword evidence="2" id="KW-0862">Zinc</keyword>
<feature type="non-terminal residue" evidence="5">
    <location>
        <position position="355"/>
    </location>
</feature>
<dbReference type="SUPFAM" id="SSF57850">
    <property type="entry name" value="RING/U-box"/>
    <property type="match status" value="1"/>
</dbReference>
<organism evidence="5 6">
    <name type="scientific">Trichonephila clavata</name>
    <name type="common">Joro spider</name>
    <name type="synonym">Nephila clavata</name>
    <dbReference type="NCBI Taxonomy" id="2740835"/>
    <lineage>
        <taxon>Eukaryota</taxon>
        <taxon>Metazoa</taxon>
        <taxon>Ecdysozoa</taxon>
        <taxon>Arthropoda</taxon>
        <taxon>Chelicerata</taxon>
        <taxon>Arachnida</taxon>
        <taxon>Araneae</taxon>
        <taxon>Araneomorphae</taxon>
        <taxon>Entelegynae</taxon>
        <taxon>Araneoidea</taxon>
        <taxon>Nephilidae</taxon>
        <taxon>Trichonephila</taxon>
    </lineage>
</organism>
<evidence type="ECO:0000259" key="4">
    <source>
        <dbReference type="PROSITE" id="PS50089"/>
    </source>
</evidence>
<evidence type="ECO:0000256" key="3">
    <source>
        <dbReference type="PROSITE-ProRule" id="PRU00175"/>
    </source>
</evidence>
<keyword evidence="1 3" id="KW-0863">Zinc-finger</keyword>
<dbReference type="InterPro" id="IPR044037">
    <property type="entry name" value="FANCL_d3"/>
</dbReference>
<dbReference type="InterPro" id="IPR026848">
    <property type="entry name" value="Fancl"/>
</dbReference>
<name>A0A8X6FY70_TRICU</name>
<dbReference type="Proteomes" id="UP000887116">
    <property type="component" value="Unassembled WGS sequence"/>
</dbReference>
<dbReference type="CDD" id="cd23786">
    <property type="entry name" value="ELF_FANCL"/>
    <property type="match status" value="1"/>
</dbReference>
<evidence type="ECO:0000256" key="2">
    <source>
        <dbReference type="ARBA" id="ARBA00022833"/>
    </source>
</evidence>
<dbReference type="PROSITE" id="PS50089">
    <property type="entry name" value="ZF_RING_2"/>
    <property type="match status" value="1"/>
</dbReference>
<dbReference type="CDD" id="cd23831">
    <property type="entry name" value="DRWD-N_FANCL"/>
    <property type="match status" value="1"/>
</dbReference>
<dbReference type="Pfam" id="PF18890">
    <property type="entry name" value="FANCL_d2"/>
    <property type="match status" value="1"/>
</dbReference>
<dbReference type="AlphaFoldDB" id="A0A8X6FY70"/>
<evidence type="ECO:0000313" key="6">
    <source>
        <dbReference type="Proteomes" id="UP000887116"/>
    </source>
</evidence>
<accession>A0A8X6FY70</accession>
<gene>
    <name evidence="5" type="primary">NCL1_40144</name>
    <name evidence="5" type="ORF">TNCT_513941</name>
</gene>
<dbReference type="Pfam" id="PF11793">
    <property type="entry name" value="FANCL_C"/>
    <property type="match status" value="1"/>
</dbReference>